<organism evidence="1">
    <name type="scientific">marine metagenome</name>
    <dbReference type="NCBI Taxonomy" id="408172"/>
    <lineage>
        <taxon>unclassified sequences</taxon>
        <taxon>metagenomes</taxon>
        <taxon>ecological metagenomes</taxon>
    </lineage>
</organism>
<protein>
    <submittedName>
        <fullName evidence="1">Uncharacterized protein</fullName>
    </submittedName>
</protein>
<dbReference type="EMBL" id="UINC01169465">
    <property type="protein sequence ID" value="SVD73016.1"/>
    <property type="molecule type" value="Genomic_DNA"/>
</dbReference>
<accession>A0A382XPM8</accession>
<name>A0A382XPM8_9ZZZZ</name>
<evidence type="ECO:0000313" key="1">
    <source>
        <dbReference type="EMBL" id="SVD73016.1"/>
    </source>
</evidence>
<sequence length="22" mass="2491">MSTLIGRKSVEVKQLNIARIFS</sequence>
<proteinExistence type="predicted"/>
<gene>
    <name evidence="1" type="ORF">METZ01_LOCUS425870</name>
</gene>
<feature type="non-terminal residue" evidence="1">
    <location>
        <position position="22"/>
    </location>
</feature>
<reference evidence="1" key="1">
    <citation type="submission" date="2018-05" db="EMBL/GenBank/DDBJ databases">
        <authorList>
            <person name="Lanie J.A."/>
            <person name="Ng W.-L."/>
            <person name="Kazmierczak K.M."/>
            <person name="Andrzejewski T.M."/>
            <person name="Davidsen T.M."/>
            <person name="Wayne K.J."/>
            <person name="Tettelin H."/>
            <person name="Glass J.I."/>
            <person name="Rusch D."/>
            <person name="Podicherti R."/>
            <person name="Tsui H.-C.T."/>
            <person name="Winkler M.E."/>
        </authorList>
    </citation>
    <scope>NUCLEOTIDE SEQUENCE</scope>
</reference>
<dbReference type="AlphaFoldDB" id="A0A382XPM8"/>